<organism evidence="2 3">
    <name type="scientific">Coccidioides posadasii RMSCC 3488</name>
    <dbReference type="NCBI Taxonomy" id="454284"/>
    <lineage>
        <taxon>Eukaryota</taxon>
        <taxon>Fungi</taxon>
        <taxon>Dikarya</taxon>
        <taxon>Ascomycota</taxon>
        <taxon>Pezizomycotina</taxon>
        <taxon>Eurotiomycetes</taxon>
        <taxon>Eurotiomycetidae</taxon>
        <taxon>Onygenales</taxon>
        <taxon>Onygenaceae</taxon>
        <taxon>Coccidioides</taxon>
    </lineage>
</organism>
<proteinExistence type="predicted"/>
<accession>A0A0J6FQ35</accession>
<evidence type="ECO:0000313" key="3">
    <source>
        <dbReference type="Proteomes" id="UP000054567"/>
    </source>
</evidence>
<evidence type="ECO:0000256" key="1">
    <source>
        <dbReference type="SAM" id="MobiDB-lite"/>
    </source>
</evidence>
<dbReference type="VEuPathDB" id="FungiDB:CPAG_07881"/>
<name>A0A0J6FQ35_COCPO</name>
<reference evidence="3" key="2">
    <citation type="journal article" date="2009" name="Genome Res.">
        <title>Comparative genomic analyses of the human fungal pathogens Coccidioides and their relatives.</title>
        <authorList>
            <person name="Sharpton T.J."/>
            <person name="Stajich J.E."/>
            <person name="Rounsley S.D."/>
            <person name="Gardner M.J."/>
            <person name="Wortman J.R."/>
            <person name="Jordar V.S."/>
            <person name="Maiti R."/>
            <person name="Kodira C.D."/>
            <person name="Neafsey D.E."/>
            <person name="Zeng Q."/>
            <person name="Hung C.-Y."/>
            <person name="McMahan C."/>
            <person name="Muszewska A."/>
            <person name="Grynberg M."/>
            <person name="Mandel M.A."/>
            <person name="Kellner E.M."/>
            <person name="Barker B.M."/>
            <person name="Galgiani J.N."/>
            <person name="Orbach M.J."/>
            <person name="Kirkland T.N."/>
            <person name="Cole G.T."/>
            <person name="Henn M.R."/>
            <person name="Birren B.W."/>
            <person name="Taylor J.W."/>
        </authorList>
    </citation>
    <scope>NUCLEOTIDE SEQUENCE [LARGE SCALE GENOMIC DNA]</scope>
    <source>
        <strain evidence="3">RMSCC 3488</strain>
    </source>
</reference>
<dbReference type="Proteomes" id="UP000054567">
    <property type="component" value="Unassembled WGS sequence"/>
</dbReference>
<dbReference type="AlphaFoldDB" id="A0A0J6FQ35"/>
<reference evidence="3" key="3">
    <citation type="journal article" date="2010" name="Genome Res.">
        <title>Population genomic sequencing of Coccidioides fungi reveals recent hybridization and transposon control.</title>
        <authorList>
            <person name="Neafsey D.E."/>
            <person name="Barker B.M."/>
            <person name="Sharpton T.J."/>
            <person name="Stajich J.E."/>
            <person name="Park D.J."/>
            <person name="Whiston E."/>
            <person name="Hung C.-Y."/>
            <person name="McMahan C."/>
            <person name="White J."/>
            <person name="Sykes S."/>
            <person name="Heiman D."/>
            <person name="Young S."/>
            <person name="Zeng Q."/>
            <person name="Abouelleil A."/>
            <person name="Aftuck L."/>
            <person name="Bessette D."/>
            <person name="Brown A."/>
            <person name="FitzGerald M."/>
            <person name="Lui A."/>
            <person name="Macdonald J.P."/>
            <person name="Priest M."/>
            <person name="Orbach M.J."/>
            <person name="Galgiani J.N."/>
            <person name="Kirkland T.N."/>
            <person name="Cole G.T."/>
            <person name="Birren B.W."/>
            <person name="Henn M.R."/>
            <person name="Taylor J.W."/>
            <person name="Rounsley S.D."/>
        </authorList>
    </citation>
    <scope>NUCLEOTIDE SEQUENCE [LARGE SCALE GENOMIC DNA]</scope>
    <source>
        <strain evidence="3">RMSCC 3488</strain>
    </source>
</reference>
<sequence length="116" mass="12365">MSSHTDDQLHNLIQNPKLAAEKPMTRGSASVRSSGYRCNHIIARANESSSSSSSSSLQVAFGSWSRNSNKLAHLVRALQNDTYDTGGTERPPADSQEAAANVDILFASNSNVESAS</sequence>
<protein>
    <submittedName>
        <fullName evidence="2">Uncharacterized protein</fullName>
    </submittedName>
</protein>
<gene>
    <name evidence="2" type="ORF">CPAG_07881</name>
</gene>
<evidence type="ECO:0000313" key="2">
    <source>
        <dbReference type="EMBL" id="KMM71575.1"/>
    </source>
</evidence>
<dbReference type="EMBL" id="DS268113">
    <property type="protein sequence ID" value="KMM71575.1"/>
    <property type="molecule type" value="Genomic_DNA"/>
</dbReference>
<feature type="region of interest" description="Disordered" evidence="1">
    <location>
        <begin position="1"/>
        <end position="32"/>
    </location>
</feature>
<reference evidence="2 3" key="1">
    <citation type="submission" date="2007-06" db="EMBL/GenBank/DDBJ databases">
        <title>The Genome Sequence of Coccidioides posadasii RMSCC_3488.</title>
        <authorList>
            <consortium name="Coccidioides Genome Resources Consortium"/>
            <consortium name="The Broad Institute Genome Sequencing Platform"/>
            <person name="Henn M.R."/>
            <person name="Sykes S."/>
            <person name="Young S."/>
            <person name="Jaffe D."/>
            <person name="Berlin A."/>
            <person name="Alvarez P."/>
            <person name="Butler J."/>
            <person name="Gnerre S."/>
            <person name="Grabherr M."/>
            <person name="Mauceli E."/>
            <person name="Brockman W."/>
            <person name="Kodira C."/>
            <person name="Alvarado L."/>
            <person name="Zeng Q."/>
            <person name="Crawford M."/>
            <person name="Antoine C."/>
            <person name="Devon K."/>
            <person name="Galgiani J."/>
            <person name="Orsborn K."/>
            <person name="Lewis M.L."/>
            <person name="Nusbaum C."/>
            <person name="Galagan J."/>
            <person name="Birren B."/>
        </authorList>
    </citation>
    <scope>NUCLEOTIDE SEQUENCE [LARGE SCALE GENOMIC DNA]</scope>
    <source>
        <strain evidence="2 3">RMSCC 3488</strain>
    </source>
</reference>